<evidence type="ECO:0000256" key="2">
    <source>
        <dbReference type="SAM" id="MobiDB-lite"/>
    </source>
</evidence>
<dbReference type="Proteomes" id="UP000316706">
    <property type="component" value="Unassembled WGS sequence"/>
</dbReference>
<proteinExistence type="predicted"/>
<protein>
    <submittedName>
        <fullName evidence="3">Molecular chaperone GrpE (Heat shock protein)</fullName>
    </submittedName>
</protein>
<comment type="caution">
    <text evidence="3">The sequence shown here is derived from an EMBL/GenBank/DDBJ whole genome shotgun (WGS) entry which is preliminary data.</text>
</comment>
<evidence type="ECO:0000256" key="1">
    <source>
        <dbReference type="ARBA" id="ARBA00023186"/>
    </source>
</evidence>
<dbReference type="EMBL" id="VFPO01000001">
    <property type="protein sequence ID" value="TQM68495.1"/>
    <property type="molecule type" value="Genomic_DNA"/>
</dbReference>
<feature type="compositionally biased region" description="Gly residues" evidence="2">
    <location>
        <begin position="271"/>
        <end position="282"/>
    </location>
</feature>
<dbReference type="SUPFAM" id="SSF51064">
    <property type="entry name" value="Head domain of nucleotide exchange factor GrpE"/>
    <property type="match status" value="1"/>
</dbReference>
<feature type="compositionally biased region" description="Basic and acidic residues" evidence="2">
    <location>
        <begin position="235"/>
        <end position="256"/>
    </location>
</feature>
<dbReference type="InterPro" id="IPR009012">
    <property type="entry name" value="GrpE_head"/>
</dbReference>
<feature type="region of interest" description="Disordered" evidence="2">
    <location>
        <begin position="1"/>
        <end position="56"/>
    </location>
</feature>
<dbReference type="Pfam" id="PF01025">
    <property type="entry name" value="GrpE"/>
    <property type="match status" value="1"/>
</dbReference>
<evidence type="ECO:0000313" key="4">
    <source>
        <dbReference type="Proteomes" id="UP000316706"/>
    </source>
</evidence>
<name>A0A543ID34_9ACTN</name>
<evidence type="ECO:0000313" key="3">
    <source>
        <dbReference type="EMBL" id="TQM68495.1"/>
    </source>
</evidence>
<accession>A0A543ID34</accession>
<dbReference type="RefSeq" id="WP_246077260.1">
    <property type="nucleotide sequence ID" value="NZ_VFPO01000001.1"/>
</dbReference>
<dbReference type="GO" id="GO:0000774">
    <property type="term" value="F:adenyl-nucleotide exchange factor activity"/>
    <property type="evidence" value="ECO:0007669"/>
    <property type="project" value="InterPro"/>
</dbReference>
<keyword evidence="4" id="KW-1185">Reference proteome</keyword>
<dbReference type="InterPro" id="IPR000740">
    <property type="entry name" value="GrpE"/>
</dbReference>
<dbReference type="AlphaFoldDB" id="A0A543ID34"/>
<organism evidence="3 4">
    <name type="scientific">Actinomadura hallensis</name>
    <dbReference type="NCBI Taxonomy" id="337895"/>
    <lineage>
        <taxon>Bacteria</taxon>
        <taxon>Bacillati</taxon>
        <taxon>Actinomycetota</taxon>
        <taxon>Actinomycetes</taxon>
        <taxon>Streptosporangiales</taxon>
        <taxon>Thermomonosporaceae</taxon>
        <taxon>Actinomadura</taxon>
    </lineage>
</organism>
<keyword evidence="1" id="KW-0143">Chaperone</keyword>
<feature type="compositionally biased region" description="Low complexity" evidence="2">
    <location>
        <begin position="18"/>
        <end position="27"/>
    </location>
</feature>
<keyword evidence="3" id="KW-0346">Stress response</keyword>
<dbReference type="GO" id="GO:0006457">
    <property type="term" value="P:protein folding"/>
    <property type="evidence" value="ECO:0007669"/>
    <property type="project" value="InterPro"/>
</dbReference>
<reference evidence="3 4" key="1">
    <citation type="submission" date="2019-06" db="EMBL/GenBank/DDBJ databases">
        <title>Sequencing the genomes of 1000 actinobacteria strains.</title>
        <authorList>
            <person name="Klenk H.-P."/>
        </authorList>
    </citation>
    <scope>NUCLEOTIDE SEQUENCE [LARGE SCALE GENOMIC DNA]</scope>
    <source>
        <strain evidence="3 4">DSM 45043</strain>
    </source>
</reference>
<dbReference type="GO" id="GO:0042803">
    <property type="term" value="F:protein homodimerization activity"/>
    <property type="evidence" value="ECO:0007669"/>
    <property type="project" value="InterPro"/>
</dbReference>
<feature type="region of interest" description="Disordered" evidence="2">
    <location>
        <begin position="210"/>
        <end position="311"/>
    </location>
</feature>
<dbReference type="GO" id="GO:0051087">
    <property type="term" value="F:protein-folding chaperone binding"/>
    <property type="evidence" value="ECO:0007669"/>
    <property type="project" value="InterPro"/>
</dbReference>
<dbReference type="Gene3D" id="2.30.22.10">
    <property type="entry name" value="Head domain of nucleotide exchange factor GrpE"/>
    <property type="match status" value="1"/>
</dbReference>
<sequence>MSRDGDPPVNNASGTGPGRSAAPGEAAAEAERPGQSEAPEPFEAQERSEASGAALHAEVRDALAGLAARLDREHERAAHREAVIDRLHEENQRLRRGELQAMLEPVRAALYRLHDQARRESRRLAGLADPPDPKQTALLLEAMADDVADALARLGVERFTVEPGAPYDASRHRPVAVTPVDDPLRDGTVTAVQSDGFAQSGKVLRKAEVSVGKLDAAAKRGPSGDGGGEGEPREDEPREEKDRDVRARDVEDRDAGGDGVQGGPDDDAANGSGGANGSGRTAGGAERVRRPARGGTMNSGRTTNSGLGTDR</sequence>
<gene>
    <name evidence="3" type="ORF">FHX41_2141</name>
</gene>
<feature type="compositionally biased region" description="Polar residues" evidence="2">
    <location>
        <begin position="296"/>
        <end position="311"/>
    </location>
</feature>